<comment type="subcellular location">
    <subcellularLocation>
        <location evidence="1">Cytoplasm</location>
    </subcellularLocation>
</comment>
<comment type="pathway">
    <text evidence="1">Cofactor biosynthesis; ubiquinone biosynthesis.</text>
</comment>
<dbReference type="AlphaFoldDB" id="W0I1G0"/>
<evidence type="ECO:0000313" key="4">
    <source>
        <dbReference type="Proteomes" id="UP000019028"/>
    </source>
</evidence>
<keyword evidence="1" id="KW-0963">Cytoplasm</keyword>
<dbReference type="PANTHER" id="PTHR38040:SF1">
    <property type="entry name" value="UBIQUINONE BIOSYNTHESIS ACCESSORY FACTOR UBIK"/>
    <property type="match status" value="1"/>
</dbReference>
<gene>
    <name evidence="1" type="primary">ubiK</name>
    <name evidence="3" type="ORF">Sant_3615</name>
</gene>
<comment type="similarity">
    <text evidence="1">Belongs to the UbiK family.</text>
</comment>
<feature type="region of interest" description="Disordered" evidence="2">
    <location>
        <begin position="81"/>
        <end position="142"/>
    </location>
</feature>
<dbReference type="PANTHER" id="PTHR38040">
    <property type="entry name" value="UBIQUINONE BIOSYNTHESIS ACCESSORY FACTOR UBIK"/>
    <property type="match status" value="1"/>
</dbReference>
<sequence length="142" mass="15245">MIDPKKLEQLARQVQESLPKGIRDLGDDVEKKIRQVLQNQFSRMDLVSREEFDVQTQVLLRTREKLSQLELRLNALETMPKSDPLVSPAAPAGAAAGAPVAGAKPAGVSGVDDTTSVSPAEQAVPEGSGADDKPAKDTFKKL</sequence>
<dbReference type="EMBL" id="CP006569">
    <property type="protein sequence ID" value="AHF78597.1"/>
    <property type="molecule type" value="Genomic_DNA"/>
</dbReference>
<evidence type="ECO:0000313" key="3">
    <source>
        <dbReference type="EMBL" id="AHF78597.1"/>
    </source>
</evidence>
<reference evidence="3 4" key="1">
    <citation type="journal article" date="2014" name="Genome Biol. Evol.">
        <title>Genome degeneration and adaptation in a nascent stage of symbiosis.</title>
        <authorList>
            <person name="Oakeson K.F."/>
            <person name="Gil R."/>
            <person name="Clayton A.L."/>
            <person name="Dunn D.M."/>
            <person name="von Niederhausern A.C."/>
            <person name="Hamil C."/>
            <person name="Aoyagi A."/>
            <person name="Duval B."/>
            <person name="Baca A."/>
            <person name="Silva F.J."/>
            <person name="Vallier A."/>
            <person name="Jackson D.G."/>
            <person name="Latorre A."/>
            <person name="Weiss R.B."/>
            <person name="Heddi A."/>
            <person name="Moya A."/>
            <person name="Dale C."/>
        </authorList>
    </citation>
    <scope>NUCLEOTIDE SEQUENCE [LARGE SCALE GENOMIC DNA]</scope>
    <source>
        <strain evidence="3 4">HS1</strain>
    </source>
</reference>
<dbReference type="NCBIfam" id="NF047835">
    <property type="entry name" value="UbiqAccUbiK"/>
    <property type="match status" value="1"/>
</dbReference>
<dbReference type="HOGENOM" id="CLU_154412_0_0_6"/>
<protein>
    <recommendedName>
        <fullName evidence="1">Ubiquinone biosynthesis accessory factor UbiK</fullName>
    </recommendedName>
</protein>
<feature type="compositionally biased region" description="Low complexity" evidence="2">
    <location>
        <begin position="86"/>
        <end position="111"/>
    </location>
</feature>
<accession>W0I1G0</accession>
<organism evidence="3 4">
    <name type="scientific">Sodalis praecaptivus</name>
    <dbReference type="NCBI Taxonomy" id="1239307"/>
    <lineage>
        <taxon>Bacteria</taxon>
        <taxon>Pseudomonadati</taxon>
        <taxon>Pseudomonadota</taxon>
        <taxon>Gammaproteobacteria</taxon>
        <taxon>Enterobacterales</taxon>
        <taxon>Bruguierivoracaceae</taxon>
        <taxon>Sodalis</taxon>
    </lineage>
</organism>
<dbReference type="KEGG" id="sod:Sant_3615"/>
<keyword evidence="1" id="KW-0831">Ubiquinone biosynthesis</keyword>
<dbReference type="Pfam" id="PF04380">
    <property type="entry name" value="BMFP"/>
    <property type="match status" value="1"/>
</dbReference>
<evidence type="ECO:0000256" key="1">
    <source>
        <dbReference type="HAMAP-Rule" id="MF_02216"/>
    </source>
</evidence>
<evidence type="ECO:0000256" key="2">
    <source>
        <dbReference type="SAM" id="MobiDB-lite"/>
    </source>
</evidence>
<feature type="compositionally biased region" description="Basic and acidic residues" evidence="2">
    <location>
        <begin position="130"/>
        <end position="142"/>
    </location>
</feature>
<dbReference type="InterPro" id="IPR007475">
    <property type="entry name" value="UbiK"/>
</dbReference>
<dbReference type="HAMAP" id="MF_02216">
    <property type="entry name" value="UbiK"/>
    <property type="match status" value="1"/>
</dbReference>
<dbReference type="Proteomes" id="UP000019028">
    <property type="component" value="Chromosome"/>
</dbReference>
<keyword evidence="4" id="KW-1185">Reference proteome</keyword>
<dbReference type="GO" id="GO:0006744">
    <property type="term" value="P:ubiquinone biosynthetic process"/>
    <property type="evidence" value="ECO:0007669"/>
    <property type="project" value="UniProtKB-UniRule"/>
</dbReference>
<dbReference type="PATRIC" id="fig|1239307.3.peg.3993"/>
<dbReference type="UniPathway" id="UPA00232"/>
<proteinExistence type="inferred from homology"/>
<comment type="function">
    <text evidence="1">Required for efficient ubiquinone (coenzyme Q) biosynthesis. UbiK is probably an accessory factor of Ubi enzymes and facilitates ubiquinone biosynthesis by acting as an assembly factor, a targeting factor, or both.</text>
</comment>
<dbReference type="GO" id="GO:0005829">
    <property type="term" value="C:cytosol"/>
    <property type="evidence" value="ECO:0007669"/>
    <property type="project" value="TreeGrafter"/>
</dbReference>
<name>W0I1G0_9GAMM</name>